<evidence type="ECO:0000313" key="2">
    <source>
        <dbReference type="EMBL" id="EPY02758.1"/>
    </source>
</evidence>
<dbReference type="InterPro" id="IPR036513">
    <property type="entry name" value="STAS_dom_sf"/>
</dbReference>
<dbReference type="SUPFAM" id="SSF52091">
    <property type="entry name" value="SpoIIaa-like"/>
    <property type="match status" value="1"/>
</dbReference>
<dbReference type="CDD" id="cd07043">
    <property type="entry name" value="STAS_anti-anti-sigma_factors"/>
    <property type="match status" value="1"/>
</dbReference>
<dbReference type="RefSeq" id="WP_021131194.1">
    <property type="nucleotide sequence ID" value="NZ_AQPH01000009.1"/>
</dbReference>
<protein>
    <submittedName>
        <fullName evidence="2">Anti-anti-sigma regulatory factor</fullName>
    </submittedName>
</protein>
<dbReference type="GO" id="GO:0043856">
    <property type="term" value="F:anti-sigma factor antagonist activity"/>
    <property type="evidence" value="ECO:0007669"/>
    <property type="project" value="TreeGrafter"/>
</dbReference>
<dbReference type="OrthoDB" id="8236316at2"/>
<dbReference type="EMBL" id="AQPH01000009">
    <property type="protein sequence ID" value="EPY02758.1"/>
    <property type="molecule type" value="Genomic_DNA"/>
</dbReference>
<dbReference type="eggNOG" id="COG1366">
    <property type="taxonomic scope" value="Bacteria"/>
</dbReference>
<organism evidence="2 3">
    <name type="scientific">Magnetospirillum fulvum MGU-K5</name>
    <dbReference type="NCBI Taxonomy" id="1316936"/>
    <lineage>
        <taxon>Bacteria</taxon>
        <taxon>Pseudomonadati</taxon>
        <taxon>Pseudomonadota</taxon>
        <taxon>Alphaproteobacteria</taxon>
        <taxon>Rhodospirillales</taxon>
        <taxon>Rhodospirillaceae</taxon>
        <taxon>Magnetospirillum</taxon>
    </lineage>
</organism>
<dbReference type="PANTHER" id="PTHR33495">
    <property type="entry name" value="ANTI-SIGMA FACTOR ANTAGONIST TM_1081-RELATED-RELATED"/>
    <property type="match status" value="1"/>
</dbReference>
<name>S9SFC0_MAGFU</name>
<accession>S9SFC0</accession>
<dbReference type="Pfam" id="PF13466">
    <property type="entry name" value="STAS_2"/>
    <property type="match status" value="1"/>
</dbReference>
<dbReference type="PROSITE" id="PS50801">
    <property type="entry name" value="STAS"/>
    <property type="match status" value="1"/>
</dbReference>
<dbReference type="AlphaFoldDB" id="S9SFC0"/>
<gene>
    <name evidence="2" type="ORF">K678_04101</name>
</gene>
<dbReference type="STRING" id="1316936.K678_04101"/>
<dbReference type="InterPro" id="IPR002645">
    <property type="entry name" value="STAS_dom"/>
</dbReference>
<evidence type="ECO:0000259" key="1">
    <source>
        <dbReference type="PROSITE" id="PS50801"/>
    </source>
</evidence>
<proteinExistence type="predicted"/>
<dbReference type="InterPro" id="IPR058548">
    <property type="entry name" value="MlaB-like_STAS"/>
</dbReference>
<feature type="domain" description="STAS" evidence="1">
    <location>
        <begin position="1"/>
        <end position="101"/>
    </location>
</feature>
<sequence>MKITIKEGESGLNVHLDGVLDFSASHEFKQLVLRLAAGRSKTLTFDLARVSRIDSVGLGLLHIAREELGGEDCRVRLLSPQSGVMRMLELTEAGSDFDIVP</sequence>
<dbReference type="Gene3D" id="3.30.750.24">
    <property type="entry name" value="STAS domain"/>
    <property type="match status" value="1"/>
</dbReference>
<dbReference type="Proteomes" id="UP000015350">
    <property type="component" value="Unassembled WGS sequence"/>
</dbReference>
<evidence type="ECO:0000313" key="3">
    <source>
        <dbReference type="Proteomes" id="UP000015350"/>
    </source>
</evidence>
<comment type="caution">
    <text evidence="2">The sequence shown here is derived from an EMBL/GenBank/DDBJ whole genome shotgun (WGS) entry which is preliminary data.</text>
</comment>
<reference evidence="2 3" key="1">
    <citation type="submission" date="2013-04" db="EMBL/GenBank/DDBJ databases">
        <authorList>
            <person name="Kuznetsov B."/>
            <person name="Ivanovsky R."/>
        </authorList>
    </citation>
    <scope>NUCLEOTIDE SEQUENCE [LARGE SCALE GENOMIC DNA]</scope>
    <source>
        <strain evidence="2 3">MGU-K5</strain>
    </source>
</reference>